<sequence length="163" mass="18321">MCVLKDVERLLVSADDLNDAGVPSVYMAYLPTPTSDIESLAITNGEENSETVYEACSISKAITALAVAKLIDMEHMSYAMKVVGHVPEEYWKPIMSRWACWSRTDLITQHGFPGYADQPPDIKQVFDGQPPQTHLGCDSWAFWEAKCRTQVLDLPSFKYLWSV</sequence>
<comment type="caution">
    <text evidence="2">The sequence shown here is derived from an EMBL/GenBank/DDBJ whole genome shotgun (WGS) entry which is preliminary data.</text>
</comment>
<protein>
    <recommendedName>
        <fullName evidence="1">Beta-lactamase-related domain-containing protein</fullName>
    </recommendedName>
</protein>
<keyword evidence="3" id="KW-1185">Reference proteome</keyword>
<dbReference type="OrthoDB" id="5946976at2759"/>
<evidence type="ECO:0000313" key="3">
    <source>
        <dbReference type="Proteomes" id="UP000073492"/>
    </source>
</evidence>
<accession>A0A139I7Q6</accession>
<dbReference type="Proteomes" id="UP000073492">
    <property type="component" value="Unassembled WGS sequence"/>
</dbReference>
<feature type="domain" description="Beta-lactamase-related" evidence="1">
    <location>
        <begin position="49"/>
        <end position="111"/>
    </location>
</feature>
<evidence type="ECO:0000313" key="2">
    <source>
        <dbReference type="EMBL" id="KXT10572.1"/>
    </source>
</evidence>
<reference evidence="2 3" key="1">
    <citation type="submission" date="2015-07" db="EMBL/GenBank/DDBJ databases">
        <title>Comparative genomics of the Sigatoka disease complex on banana suggests a link between parallel evolutionary changes in Pseudocercospora fijiensis and Pseudocercospora eumusae and increased virulence on the banana host.</title>
        <authorList>
            <person name="Chang T.-C."/>
            <person name="Salvucci A."/>
            <person name="Crous P.W."/>
            <person name="Stergiopoulos I."/>
        </authorList>
    </citation>
    <scope>NUCLEOTIDE SEQUENCE [LARGE SCALE GENOMIC DNA]</scope>
    <source>
        <strain evidence="2 3">CBS 116634</strain>
    </source>
</reference>
<dbReference type="EMBL" id="LFZO01000251">
    <property type="protein sequence ID" value="KXT10572.1"/>
    <property type="molecule type" value="Genomic_DNA"/>
</dbReference>
<dbReference type="Pfam" id="PF00144">
    <property type="entry name" value="Beta-lactamase"/>
    <property type="match status" value="1"/>
</dbReference>
<dbReference type="SUPFAM" id="SSF56601">
    <property type="entry name" value="beta-lactamase/transpeptidase-like"/>
    <property type="match status" value="1"/>
</dbReference>
<organism evidence="2 3">
    <name type="scientific">Pseudocercospora musae</name>
    <dbReference type="NCBI Taxonomy" id="113226"/>
    <lineage>
        <taxon>Eukaryota</taxon>
        <taxon>Fungi</taxon>
        <taxon>Dikarya</taxon>
        <taxon>Ascomycota</taxon>
        <taxon>Pezizomycotina</taxon>
        <taxon>Dothideomycetes</taxon>
        <taxon>Dothideomycetidae</taxon>
        <taxon>Mycosphaerellales</taxon>
        <taxon>Mycosphaerellaceae</taxon>
        <taxon>Pseudocercospora</taxon>
    </lineage>
</organism>
<name>A0A139I7Q6_9PEZI</name>
<dbReference type="Gene3D" id="3.40.710.10">
    <property type="entry name" value="DD-peptidase/beta-lactamase superfamily"/>
    <property type="match status" value="1"/>
</dbReference>
<dbReference type="AlphaFoldDB" id="A0A139I7Q6"/>
<proteinExistence type="predicted"/>
<dbReference type="InterPro" id="IPR012338">
    <property type="entry name" value="Beta-lactam/transpept-like"/>
</dbReference>
<gene>
    <name evidence="2" type="ORF">AC579_9182</name>
</gene>
<evidence type="ECO:0000259" key="1">
    <source>
        <dbReference type="Pfam" id="PF00144"/>
    </source>
</evidence>
<dbReference type="InterPro" id="IPR001466">
    <property type="entry name" value="Beta-lactam-related"/>
</dbReference>
<dbReference type="STRING" id="113226.A0A139I7Q6"/>